<feature type="compositionally biased region" description="Basic and acidic residues" evidence="1">
    <location>
        <begin position="120"/>
        <end position="144"/>
    </location>
</feature>
<dbReference type="GeneID" id="81376220"/>
<dbReference type="InterPro" id="IPR031833">
    <property type="entry name" value="DUF4748"/>
</dbReference>
<dbReference type="Proteomes" id="UP001147747">
    <property type="component" value="Unassembled WGS sequence"/>
</dbReference>
<dbReference type="PANTHER" id="PTHR41800">
    <property type="entry name" value="EXPRESSED PROTEIN"/>
    <property type="match status" value="1"/>
</dbReference>
<dbReference type="Pfam" id="PF15932">
    <property type="entry name" value="DUF4748"/>
    <property type="match status" value="1"/>
</dbReference>
<dbReference type="PANTHER" id="PTHR41800:SF1">
    <property type="entry name" value="EXPRESSED PROTEIN"/>
    <property type="match status" value="1"/>
</dbReference>
<sequence length="159" mass="17652">MNTIRSTWVGWGTLCVGRYLELGEARLEFKDPANSNFPPFTAGGGAYYFAKQSVNADRQARFEADMKRKAQLKAMENDHKRQAAMTAPAPDPTDDASLKRANMTRFQNAADDVASPSAEASHDPAPTRHEPMTENDRVLEKGKYEAAQPYRPPSGNRFS</sequence>
<organism evidence="2 3">
    <name type="scientific">Penicillium cosmopolitanum</name>
    <dbReference type="NCBI Taxonomy" id="1131564"/>
    <lineage>
        <taxon>Eukaryota</taxon>
        <taxon>Fungi</taxon>
        <taxon>Dikarya</taxon>
        <taxon>Ascomycota</taxon>
        <taxon>Pezizomycotina</taxon>
        <taxon>Eurotiomycetes</taxon>
        <taxon>Eurotiomycetidae</taxon>
        <taxon>Eurotiales</taxon>
        <taxon>Aspergillaceae</taxon>
        <taxon>Penicillium</taxon>
    </lineage>
</organism>
<evidence type="ECO:0000313" key="2">
    <source>
        <dbReference type="EMBL" id="KAJ5379484.1"/>
    </source>
</evidence>
<reference evidence="2" key="2">
    <citation type="journal article" date="2023" name="IMA Fungus">
        <title>Comparative genomic study of the Penicillium genus elucidates a diverse pangenome and 15 lateral gene transfer events.</title>
        <authorList>
            <person name="Petersen C."/>
            <person name="Sorensen T."/>
            <person name="Nielsen M.R."/>
            <person name="Sondergaard T.E."/>
            <person name="Sorensen J.L."/>
            <person name="Fitzpatrick D.A."/>
            <person name="Frisvad J.C."/>
            <person name="Nielsen K.L."/>
        </authorList>
    </citation>
    <scope>NUCLEOTIDE SEQUENCE</scope>
    <source>
        <strain evidence="2">IBT 29677</strain>
    </source>
</reference>
<evidence type="ECO:0000256" key="1">
    <source>
        <dbReference type="SAM" id="MobiDB-lite"/>
    </source>
</evidence>
<accession>A0A9W9SKN5</accession>
<gene>
    <name evidence="2" type="ORF">N7509_012603</name>
</gene>
<protein>
    <submittedName>
        <fullName evidence="2">Uncharacterized protein</fullName>
    </submittedName>
</protein>
<proteinExistence type="predicted"/>
<dbReference type="RefSeq" id="XP_056483270.1">
    <property type="nucleotide sequence ID" value="XM_056637240.1"/>
</dbReference>
<keyword evidence="3" id="KW-1185">Reference proteome</keyword>
<evidence type="ECO:0000313" key="3">
    <source>
        <dbReference type="Proteomes" id="UP001147747"/>
    </source>
</evidence>
<reference evidence="2" key="1">
    <citation type="submission" date="2022-12" db="EMBL/GenBank/DDBJ databases">
        <authorList>
            <person name="Petersen C."/>
        </authorList>
    </citation>
    <scope>NUCLEOTIDE SEQUENCE</scope>
    <source>
        <strain evidence="2">IBT 29677</strain>
    </source>
</reference>
<name>A0A9W9SKN5_9EURO</name>
<dbReference type="OrthoDB" id="2559326at2759"/>
<feature type="region of interest" description="Disordered" evidence="1">
    <location>
        <begin position="72"/>
        <end position="159"/>
    </location>
</feature>
<dbReference type="EMBL" id="JAPZBU010000011">
    <property type="protein sequence ID" value="KAJ5379484.1"/>
    <property type="molecule type" value="Genomic_DNA"/>
</dbReference>
<comment type="caution">
    <text evidence="2">The sequence shown here is derived from an EMBL/GenBank/DDBJ whole genome shotgun (WGS) entry which is preliminary data.</text>
</comment>
<dbReference type="AlphaFoldDB" id="A0A9W9SKN5"/>